<dbReference type="GO" id="GO:0016829">
    <property type="term" value="F:lyase activity"/>
    <property type="evidence" value="ECO:0007669"/>
    <property type="project" value="UniProtKB-KW"/>
</dbReference>
<keyword evidence="3" id="KW-1185">Reference proteome</keyword>
<dbReference type="SUPFAM" id="SSF54593">
    <property type="entry name" value="Glyoxalase/Bleomycin resistance protein/Dihydroxybiphenyl dioxygenase"/>
    <property type="match status" value="2"/>
</dbReference>
<evidence type="ECO:0000313" key="3">
    <source>
        <dbReference type="Proteomes" id="UP000317043"/>
    </source>
</evidence>
<dbReference type="RefSeq" id="WP_142034707.1">
    <property type="nucleotide sequence ID" value="NZ_JBHTGS010000002.1"/>
</dbReference>
<dbReference type="PANTHER" id="PTHR36503">
    <property type="entry name" value="BLR2520 PROTEIN"/>
    <property type="match status" value="1"/>
</dbReference>
<proteinExistence type="predicted"/>
<reference evidence="2 3" key="1">
    <citation type="submission" date="2019-06" db="EMBL/GenBank/DDBJ databases">
        <title>Sequencing the genomes of 1000 actinobacteria strains.</title>
        <authorList>
            <person name="Klenk H.-P."/>
        </authorList>
    </citation>
    <scope>NUCLEOTIDE SEQUENCE [LARGE SCALE GENOMIC DNA]</scope>
    <source>
        <strain evidence="2 3">DSM 45928</strain>
    </source>
</reference>
<dbReference type="InterPro" id="IPR004360">
    <property type="entry name" value="Glyas_Fos-R_dOase_dom"/>
</dbReference>
<gene>
    <name evidence="2" type="ORF">FB566_0590</name>
</gene>
<dbReference type="Proteomes" id="UP000317043">
    <property type="component" value="Unassembled WGS sequence"/>
</dbReference>
<dbReference type="Pfam" id="PF00903">
    <property type="entry name" value="Glyoxalase"/>
    <property type="match status" value="2"/>
</dbReference>
<comment type="caution">
    <text evidence="2">The sequence shown here is derived from an EMBL/GenBank/DDBJ whole genome shotgun (WGS) entry which is preliminary data.</text>
</comment>
<feature type="domain" description="VOC" evidence="1">
    <location>
        <begin position="4"/>
        <end position="118"/>
    </location>
</feature>
<dbReference type="InterPro" id="IPR037523">
    <property type="entry name" value="VOC_core"/>
</dbReference>
<dbReference type="EMBL" id="VFOW01000001">
    <property type="protein sequence ID" value="TQL75098.1"/>
    <property type="molecule type" value="Genomic_DNA"/>
</dbReference>
<dbReference type="Gene3D" id="3.10.180.10">
    <property type="entry name" value="2,3-Dihydroxybiphenyl 1,2-Dioxygenase, domain 1"/>
    <property type="match status" value="2"/>
</dbReference>
<organism evidence="2 3">
    <name type="scientific">Stackebrandtia endophytica</name>
    <dbReference type="NCBI Taxonomy" id="1496996"/>
    <lineage>
        <taxon>Bacteria</taxon>
        <taxon>Bacillati</taxon>
        <taxon>Actinomycetota</taxon>
        <taxon>Actinomycetes</taxon>
        <taxon>Glycomycetales</taxon>
        <taxon>Glycomycetaceae</taxon>
        <taxon>Stackebrandtia</taxon>
    </lineage>
</organism>
<name>A0A543AR78_9ACTN</name>
<sequence length="254" mass="27021">MMLSPDRVTLRTPEVSTARRFYEATFAVEGVVADDHVDLDIHGTGRLRLTESDQPAPSGFDGQVLIYIVEQPGEVEKVLATAVANGATVVKPGKKALFAGYSAVFGAPDGSVWKLAAPTGKNTGPVSDDPRPTETNVLLGVAAPQASKTFYRELGMVVDRDYGNKYVDFTIVAGACRFGVMRRRGLAKDVGIDDHGADCATVFHHTADSREEADALLAAAEAAGGRVTAKPEGTDGYGGEFTDLDGYHWMVTIE</sequence>
<dbReference type="AlphaFoldDB" id="A0A543AR78"/>
<dbReference type="OrthoDB" id="4825162at2"/>
<accession>A0A543AR78</accession>
<dbReference type="InParanoid" id="A0A543AR78"/>
<protein>
    <submittedName>
        <fullName evidence="2">Putative lactoylglutathione lyase</fullName>
    </submittedName>
</protein>
<dbReference type="PANTHER" id="PTHR36503:SF1">
    <property type="entry name" value="BLR2520 PROTEIN"/>
    <property type="match status" value="1"/>
</dbReference>
<dbReference type="InterPro" id="IPR029068">
    <property type="entry name" value="Glyas_Bleomycin-R_OHBP_Dase"/>
</dbReference>
<keyword evidence="2" id="KW-0456">Lyase</keyword>
<dbReference type="PROSITE" id="PS51819">
    <property type="entry name" value="VOC"/>
    <property type="match status" value="1"/>
</dbReference>
<evidence type="ECO:0000259" key="1">
    <source>
        <dbReference type="PROSITE" id="PS51819"/>
    </source>
</evidence>
<evidence type="ECO:0000313" key="2">
    <source>
        <dbReference type="EMBL" id="TQL75098.1"/>
    </source>
</evidence>